<feature type="transmembrane region" description="Helical" evidence="6">
    <location>
        <begin position="41"/>
        <end position="60"/>
    </location>
</feature>
<dbReference type="Pfam" id="PF03626">
    <property type="entry name" value="COX4_pro"/>
    <property type="match status" value="1"/>
</dbReference>
<evidence type="ECO:0000313" key="7">
    <source>
        <dbReference type="EMBL" id="CAM76336.1"/>
    </source>
</evidence>
<evidence type="ECO:0000256" key="1">
    <source>
        <dbReference type="ARBA" id="ARBA00004651"/>
    </source>
</evidence>
<dbReference type="GO" id="GO:0005886">
    <property type="term" value="C:plasma membrane"/>
    <property type="evidence" value="ECO:0007669"/>
    <property type="project" value="UniProtKB-SubCell"/>
</dbReference>
<name>A4U0C9_9PROT</name>
<evidence type="ECO:0000256" key="3">
    <source>
        <dbReference type="ARBA" id="ARBA00022692"/>
    </source>
</evidence>
<keyword evidence="2" id="KW-1003">Cell membrane</keyword>
<sequence>MKAEESQSQWSRRLALTWAVLVGLTLVSLVAVLGFGHSEAGLVAVAVALTASFLKARLVLDHFLDLRRAGSGWRGFFNGALLLILLILFATYLAADY</sequence>
<dbReference type="AlphaFoldDB" id="A4U0C9"/>
<organism evidence="7">
    <name type="scientific">Magnetospirillum gryphiswaldense</name>
    <dbReference type="NCBI Taxonomy" id="55518"/>
    <lineage>
        <taxon>Bacteria</taxon>
        <taxon>Pseudomonadati</taxon>
        <taxon>Pseudomonadota</taxon>
        <taxon>Alphaproteobacteria</taxon>
        <taxon>Rhodospirillales</taxon>
        <taxon>Rhodospirillaceae</taxon>
        <taxon>Magnetospirillum</taxon>
    </lineage>
</organism>
<keyword evidence="4 6" id="KW-1133">Transmembrane helix</keyword>
<accession>A4U0C9</accession>
<dbReference type="EMBL" id="CU459003">
    <property type="protein sequence ID" value="CAM76336.1"/>
    <property type="molecule type" value="Genomic_DNA"/>
</dbReference>
<dbReference type="RefSeq" id="WP_106001662.1">
    <property type="nucleotide sequence ID" value="NZ_CP027527.1"/>
</dbReference>
<keyword evidence="3 6" id="KW-0812">Transmembrane</keyword>
<evidence type="ECO:0000256" key="5">
    <source>
        <dbReference type="ARBA" id="ARBA00023136"/>
    </source>
</evidence>
<proteinExistence type="predicted"/>
<keyword evidence="5 6" id="KW-0472">Membrane</keyword>
<dbReference type="InterPro" id="IPR005171">
    <property type="entry name" value="Cyt_c_oxidase_su4_prok"/>
</dbReference>
<evidence type="ECO:0000256" key="4">
    <source>
        <dbReference type="ARBA" id="ARBA00022989"/>
    </source>
</evidence>
<reference evidence="7" key="1">
    <citation type="journal article" date="2007" name="J. Bacteriol.">
        <title>Comparative genome analysis of four magnetotactic bacteria reveals a complex set of group-specific genes implicated in magnetosome biomineralization and function.</title>
        <authorList>
            <person name="Richter M."/>
            <person name="Kube M."/>
            <person name="Bazylinski D.A."/>
            <person name="Lombardot T."/>
            <person name="Gloeckner F.O."/>
            <person name="Reinhardt R."/>
            <person name="Schueler D."/>
        </authorList>
    </citation>
    <scope>NUCLEOTIDE SEQUENCE</scope>
    <source>
        <strain evidence="7">MSR-1</strain>
    </source>
</reference>
<evidence type="ECO:0000256" key="6">
    <source>
        <dbReference type="SAM" id="Phobius"/>
    </source>
</evidence>
<evidence type="ECO:0000256" key="2">
    <source>
        <dbReference type="ARBA" id="ARBA00022475"/>
    </source>
</evidence>
<feature type="transmembrane region" description="Helical" evidence="6">
    <location>
        <begin position="72"/>
        <end position="95"/>
    </location>
</feature>
<comment type="subcellular location">
    <subcellularLocation>
        <location evidence="1">Cell membrane</location>
        <topology evidence="1">Multi-pass membrane protein</topology>
    </subcellularLocation>
</comment>
<gene>
    <name evidence="7" type="ORF">MGR_0372</name>
</gene>
<feature type="transmembrane region" description="Helical" evidence="6">
    <location>
        <begin position="14"/>
        <end position="35"/>
    </location>
</feature>
<protein>
    <submittedName>
        <fullName evidence="7">Membrane protein</fullName>
    </submittedName>
</protein>